<evidence type="ECO:0000313" key="2">
    <source>
        <dbReference type="EMBL" id="CDG82869.1"/>
    </source>
</evidence>
<dbReference type="STRING" id="1349767.GJA_2234"/>
<evidence type="ECO:0000313" key="3">
    <source>
        <dbReference type="Proteomes" id="UP000027604"/>
    </source>
</evidence>
<protein>
    <recommendedName>
        <fullName evidence="1">Putative zinc-finger domain-containing protein</fullName>
    </recommendedName>
</protein>
<gene>
    <name evidence="2" type="ORF">GJA_2234</name>
</gene>
<dbReference type="InterPro" id="IPR027383">
    <property type="entry name" value="Znf_put"/>
</dbReference>
<keyword evidence="3" id="KW-1185">Reference proteome</keyword>
<name>W0V217_9BURK</name>
<dbReference type="OrthoDB" id="5958009at2"/>
<sequence length="233" mass="25143">MMTGKIVEFEASTHQKVQKLLPWMLEESLTGAELSMVRKHLLHCEECRADLAWQRQIQAARPPMQSAPDVDRAFAALSGRLEPVARARRPRHAVSEWLRNAGQNLWQGGNGGAQWQRWAMATQCAVIAGLALALLKPASDVPQQYHALSAAGSPATAAAAASGNVMVLFKPDTTERELRRILQASGAHIVNGPTVTDAYLLYLPPAGLHAALLALRREPAVTLVAPLDSGAAR</sequence>
<organism evidence="2 3">
    <name type="scientific">Janthinobacterium agaricidamnosum NBRC 102515 = DSM 9628</name>
    <dbReference type="NCBI Taxonomy" id="1349767"/>
    <lineage>
        <taxon>Bacteria</taxon>
        <taxon>Pseudomonadati</taxon>
        <taxon>Pseudomonadota</taxon>
        <taxon>Betaproteobacteria</taxon>
        <taxon>Burkholderiales</taxon>
        <taxon>Oxalobacteraceae</taxon>
        <taxon>Janthinobacterium</taxon>
    </lineage>
</organism>
<proteinExistence type="predicted"/>
<reference evidence="2 3" key="1">
    <citation type="journal article" date="2015" name="Genome Announc.">
        <title>Genome Sequence of Mushroom Soft-Rot Pathogen Janthinobacterium agaricidamnosum.</title>
        <authorList>
            <person name="Graupner K."/>
            <person name="Lackner G."/>
            <person name="Hertweck C."/>
        </authorList>
    </citation>
    <scope>NUCLEOTIDE SEQUENCE [LARGE SCALE GENOMIC DNA]</scope>
    <source>
        <strain evidence="3">NBRC 102515 / DSM 9628</strain>
    </source>
</reference>
<evidence type="ECO:0000259" key="1">
    <source>
        <dbReference type="Pfam" id="PF13490"/>
    </source>
</evidence>
<dbReference type="AlphaFoldDB" id="W0V217"/>
<dbReference type="HOGENOM" id="CLU_1254507_0_0_4"/>
<dbReference type="PATRIC" id="fig|1349767.4.peg.3986"/>
<dbReference type="Pfam" id="PF13490">
    <property type="entry name" value="zf-HC2"/>
    <property type="match status" value="1"/>
</dbReference>
<feature type="domain" description="Putative zinc-finger" evidence="1">
    <location>
        <begin position="16"/>
        <end position="48"/>
    </location>
</feature>
<dbReference type="KEGG" id="jag:GJA_2234"/>
<dbReference type="EMBL" id="HG322949">
    <property type="protein sequence ID" value="CDG82869.1"/>
    <property type="molecule type" value="Genomic_DNA"/>
</dbReference>
<dbReference type="eggNOG" id="ENOG5033JQ4">
    <property type="taxonomic scope" value="Bacteria"/>
</dbReference>
<accession>W0V217</accession>
<dbReference type="Proteomes" id="UP000027604">
    <property type="component" value="Chromosome I"/>
</dbReference>